<dbReference type="GO" id="GO:0005524">
    <property type="term" value="F:ATP binding"/>
    <property type="evidence" value="ECO:0007669"/>
    <property type="project" value="UniProtKB-KW"/>
</dbReference>
<evidence type="ECO:0000259" key="3">
    <source>
        <dbReference type="PROSITE" id="PS50011"/>
    </source>
</evidence>
<dbReference type="Proteomes" id="UP001652627">
    <property type="component" value="Chromosome 7"/>
</dbReference>
<keyword evidence="2" id="KW-0067">ATP-binding</keyword>
<gene>
    <name evidence="5" type="primary">LOC106497804</name>
</gene>
<dbReference type="SUPFAM" id="SSF56112">
    <property type="entry name" value="Protein kinase-like (PK-like)"/>
    <property type="match status" value="1"/>
</dbReference>
<evidence type="ECO:0000313" key="4">
    <source>
        <dbReference type="Proteomes" id="UP001652627"/>
    </source>
</evidence>
<evidence type="ECO:0000313" key="5">
    <source>
        <dbReference type="RefSeq" id="XP_013814264.2"/>
    </source>
</evidence>
<dbReference type="InterPro" id="IPR050198">
    <property type="entry name" value="Non-receptor_tyrosine_kinases"/>
</dbReference>
<dbReference type="Gene3D" id="1.10.510.10">
    <property type="entry name" value="Transferase(Phosphotransferase) domain 1"/>
    <property type="match status" value="1"/>
</dbReference>
<dbReference type="GeneID" id="106497804"/>
<dbReference type="AlphaFoldDB" id="A0A8B7JU14"/>
<evidence type="ECO:0000256" key="2">
    <source>
        <dbReference type="ARBA" id="ARBA00022840"/>
    </source>
</evidence>
<name>A0A8B7JU14_9AVES</name>
<reference evidence="5" key="1">
    <citation type="submission" date="2025-08" db="UniProtKB">
        <authorList>
            <consortium name="RefSeq"/>
        </authorList>
    </citation>
    <scope>IDENTIFICATION</scope>
    <source>
        <tissue evidence="5">Blood</tissue>
    </source>
</reference>
<evidence type="ECO:0000256" key="1">
    <source>
        <dbReference type="ARBA" id="ARBA00022741"/>
    </source>
</evidence>
<keyword evidence="1" id="KW-0547">Nucleotide-binding</keyword>
<dbReference type="GO" id="GO:0004672">
    <property type="term" value="F:protein kinase activity"/>
    <property type="evidence" value="ECO:0007669"/>
    <property type="project" value="InterPro"/>
</dbReference>
<accession>A0A8B7JU14</accession>
<proteinExistence type="predicted"/>
<dbReference type="InterPro" id="IPR001245">
    <property type="entry name" value="Ser-Thr/Tyr_kinase_cat_dom"/>
</dbReference>
<dbReference type="RefSeq" id="XP_013814264.2">
    <property type="nucleotide sequence ID" value="XM_013958810.2"/>
</dbReference>
<dbReference type="InterPro" id="IPR011009">
    <property type="entry name" value="Kinase-like_dom_sf"/>
</dbReference>
<feature type="domain" description="Protein kinase" evidence="3">
    <location>
        <begin position="1"/>
        <end position="336"/>
    </location>
</feature>
<dbReference type="Pfam" id="PF07714">
    <property type="entry name" value="PK_Tyr_Ser-Thr"/>
    <property type="match status" value="1"/>
</dbReference>
<keyword evidence="4" id="KW-1185">Reference proteome</keyword>
<sequence length="451" mass="51089">MIVPNLEHDETERASMEALLEHLENYRSTLGSDLDKLHEIMSQFSPICEEDIIRGYLDSKGKFKRSDPPNVFPDMCEDRVEQKDDCLCELVSFRMNHMTKTALHALEHENILPVKEITNYFPMTTTLISQPLGGNRTSLKQVAASPGMDDGKLLTCLEQVASAMEYLHSKRIIHCDLQCNYIYINSGHKCPEVMAKVGRWGRAVCLPHPGTDDNLFEPYVRKVMPADAAKWAAPEVRNDGLYSRASDVFSFGIVIWEALTAQLTNLHMFKPLKPFHSLNFREVLKFTELGNIPGDFGFPKLARLIECMKACWNHNPTKRPAFSAILEVIKAEKPTARDCKAARLAAMPSTADTEDYDSVYFSSEAAEEDSYSHIYSTVAESDPDLPQAEDNVSGHGDVPRVQLLAEKALYFCKQDKWGQMVNEFEEKRGIDRSPATIKETDWYIDTGINWH</sequence>
<organism evidence="4 5">
    <name type="scientific">Apteryx mantelli</name>
    <name type="common">North Island brown kiwi</name>
    <dbReference type="NCBI Taxonomy" id="2696672"/>
    <lineage>
        <taxon>Eukaryota</taxon>
        <taxon>Metazoa</taxon>
        <taxon>Chordata</taxon>
        <taxon>Craniata</taxon>
        <taxon>Vertebrata</taxon>
        <taxon>Euteleostomi</taxon>
        <taxon>Archelosauria</taxon>
        <taxon>Archosauria</taxon>
        <taxon>Dinosauria</taxon>
        <taxon>Saurischia</taxon>
        <taxon>Theropoda</taxon>
        <taxon>Coelurosauria</taxon>
        <taxon>Aves</taxon>
        <taxon>Palaeognathae</taxon>
        <taxon>Apterygiformes</taxon>
        <taxon>Apterygidae</taxon>
        <taxon>Apteryx</taxon>
    </lineage>
</organism>
<protein>
    <submittedName>
        <fullName evidence="5">Insulin receptor-related protein-like</fullName>
    </submittedName>
</protein>
<dbReference type="InterPro" id="IPR000719">
    <property type="entry name" value="Prot_kinase_dom"/>
</dbReference>
<dbReference type="PROSITE" id="PS50011">
    <property type="entry name" value="PROTEIN_KINASE_DOM"/>
    <property type="match status" value="1"/>
</dbReference>
<dbReference type="PANTHER" id="PTHR24418">
    <property type="entry name" value="TYROSINE-PROTEIN KINASE"/>
    <property type="match status" value="1"/>
</dbReference>
<dbReference type="KEGG" id="aam:106497804"/>